<dbReference type="Proteomes" id="UP000054370">
    <property type="component" value="Unassembled WGS sequence"/>
</dbReference>
<reference evidence="2" key="2">
    <citation type="journal article" date="2018" name="Genome Biol.">
        <title>SKESA: strategic k-mer extension for scrupulous assemblies.</title>
        <authorList>
            <person name="Souvorov A."/>
            <person name="Agarwala R."/>
            <person name="Lipman D.J."/>
        </authorList>
    </citation>
    <scope>NUCLEOTIDE SEQUENCE</scope>
    <source>
        <strain evidence="2">BCW_3452</strain>
    </source>
</reference>
<dbReference type="InterPro" id="IPR016879">
    <property type="entry name" value="UCP028299"/>
</dbReference>
<comment type="caution">
    <text evidence="2">The sequence shown here is derived from an EMBL/GenBank/DDBJ whole genome shotgun (WGS) entry which is preliminary data.</text>
</comment>
<reference evidence="2" key="3">
    <citation type="submission" date="2019-01" db="EMBL/GenBank/DDBJ databases">
        <authorList>
            <consortium name="NCBI Pathogen Detection Project"/>
        </authorList>
    </citation>
    <scope>NUCLEOTIDE SEQUENCE</scope>
    <source>
        <strain evidence="2">BCW_3452</strain>
    </source>
</reference>
<evidence type="ECO:0000313" key="3">
    <source>
        <dbReference type="EMBL" id="PNM78337.1"/>
    </source>
</evidence>
<feature type="signal peptide" evidence="1">
    <location>
        <begin position="1"/>
        <end position="22"/>
    </location>
</feature>
<dbReference type="RefSeq" id="WP_038969138.1">
    <property type="nucleotide sequence ID" value="NZ_CP014637.1"/>
</dbReference>
<dbReference type="Proteomes" id="UP000863257">
    <property type="component" value="Unassembled WGS sequence"/>
</dbReference>
<dbReference type="OrthoDB" id="5824336at2"/>
<dbReference type="EMBL" id="DACRBY010000030">
    <property type="protein sequence ID" value="HAS8542079.1"/>
    <property type="molecule type" value="Genomic_DNA"/>
</dbReference>
<dbReference type="EMBL" id="LOSH02000001">
    <property type="protein sequence ID" value="PNM78337.1"/>
    <property type="molecule type" value="Genomic_DNA"/>
</dbReference>
<evidence type="ECO:0000313" key="4">
    <source>
        <dbReference type="Proteomes" id="UP000054370"/>
    </source>
</evidence>
<dbReference type="PIRSF" id="PIRSF028299">
    <property type="entry name" value="UCP028299"/>
    <property type="match status" value="1"/>
</dbReference>
<dbReference type="AlphaFoldDB" id="A0A087IN81"/>
<organism evidence="2">
    <name type="scientific">Vibrio vulnificus</name>
    <dbReference type="NCBI Taxonomy" id="672"/>
    <lineage>
        <taxon>Bacteria</taxon>
        <taxon>Pseudomonadati</taxon>
        <taxon>Pseudomonadota</taxon>
        <taxon>Gammaproteobacteria</taxon>
        <taxon>Vibrionales</taxon>
        <taxon>Vibrionaceae</taxon>
        <taxon>Vibrio</taxon>
    </lineage>
</organism>
<proteinExistence type="predicted"/>
<keyword evidence="1" id="KW-0732">Signal</keyword>
<sequence length="126" mass="13816">MKKVTTTLLASAGLFFASTSWAALQTPPPNYTFTAKHYSKTTELYGSQQAAYDAGVVLLANLQAASPQELKAKFNVIAYDPTETNSIELKDGAEISTKVIIDEQGDTRYQGVVNVGYQYLKRDQND</sequence>
<dbReference type="Pfam" id="PF11777">
    <property type="entry name" value="DUF3316"/>
    <property type="match status" value="1"/>
</dbReference>
<name>A0A087IN81_VIBVL</name>
<reference evidence="3 4" key="1">
    <citation type="submission" date="2017-12" db="EMBL/GenBank/DDBJ databases">
        <title>FDA dAtabase for Regulatory Grade micrObial Sequences (FDA-ARGOS): Supporting development and validation of Infectious Disease Dx tests.</title>
        <authorList>
            <person name="Hoffmann M."/>
            <person name="Allard M."/>
            <person name="Evans P."/>
            <person name="Brown E."/>
            <person name="Tallon L.J."/>
            <person name="Sadzewicz L."/>
            <person name="Sengamalay N."/>
            <person name="Ott S."/>
            <person name="Godinez A."/>
            <person name="Nagaraj S."/>
            <person name="Vavikolanu K."/>
            <person name="Aluvathingal J."/>
            <person name="Nadendla S."/>
            <person name="Hobson J."/>
            <person name="Sichtig H."/>
        </authorList>
    </citation>
    <scope>NUCLEOTIDE SEQUENCE [LARGE SCALE GENOMIC DNA]</scope>
    <source>
        <strain evidence="4">ATCC 29307</strain>
        <strain evidence="3">FDAARGOS_118</strain>
    </source>
</reference>
<gene>
    <name evidence="3" type="ORF">AL548_007155</name>
    <name evidence="2" type="ORF">I7730_20015</name>
</gene>
<protein>
    <submittedName>
        <fullName evidence="2">DUF3316 domain-containing protein</fullName>
    </submittedName>
</protein>
<keyword evidence="4" id="KW-1185">Reference proteome</keyword>
<evidence type="ECO:0000313" key="2">
    <source>
        <dbReference type="EMBL" id="HAS8542079.1"/>
    </source>
</evidence>
<accession>A0A087IN81</accession>
<evidence type="ECO:0000256" key="1">
    <source>
        <dbReference type="SAM" id="SignalP"/>
    </source>
</evidence>
<feature type="chain" id="PRO_5014503688" evidence="1">
    <location>
        <begin position="23"/>
        <end position="126"/>
    </location>
</feature>